<organism evidence="4 5">
    <name type="scientific">Sulfurimonas marina</name>
    <dbReference type="NCBI Taxonomy" id="2590551"/>
    <lineage>
        <taxon>Bacteria</taxon>
        <taxon>Pseudomonadati</taxon>
        <taxon>Campylobacterota</taxon>
        <taxon>Epsilonproteobacteria</taxon>
        <taxon>Campylobacterales</taxon>
        <taxon>Sulfurimonadaceae</taxon>
        <taxon>Sulfurimonas</taxon>
    </lineage>
</organism>
<dbReference type="GO" id="GO:0008080">
    <property type="term" value="F:N-acetyltransferase activity"/>
    <property type="evidence" value="ECO:0007669"/>
    <property type="project" value="TreeGrafter"/>
</dbReference>
<dbReference type="PANTHER" id="PTHR10545">
    <property type="entry name" value="DIAMINE N-ACETYLTRANSFERASE"/>
    <property type="match status" value="1"/>
</dbReference>
<evidence type="ECO:0000256" key="1">
    <source>
        <dbReference type="ARBA" id="ARBA00022679"/>
    </source>
</evidence>
<dbReference type="RefSeq" id="WP_193114181.1">
    <property type="nucleotide sequence ID" value="NZ_CP041165.1"/>
</dbReference>
<proteinExistence type="predicted"/>
<dbReference type="InterPro" id="IPR051016">
    <property type="entry name" value="Diverse_Substrate_AcTransf"/>
</dbReference>
<dbReference type="KEGG" id="smax:FJR03_02985"/>
<dbReference type="Gene3D" id="3.40.630.30">
    <property type="match status" value="1"/>
</dbReference>
<keyword evidence="1 4" id="KW-0808">Transferase</keyword>
<evidence type="ECO:0000259" key="3">
    <source>
        <dbReference type="PROSITE" id="PS51186"/>
    </source>
</evidence>
<dbReference type="Proteomes" id="UP000593910">
    <property type="component" value="Chromosome"/>
</dbReference>
<evidence type="ECO:0000256" key="2">
    <source>
        <dbReference type="ARBA" id="ARBA00023315"/>
    </source>
</evidence>
<dbReference type="PROSITE" id="PS51186">
    <property type="entry name" value="GNAT"/>
    <property type="match status" value="1"/>
</dbReference>
<feature type="domain" description="N-acetyltransferase" evidence="3">
    <location>
        <begin position="1"/>
        <end position="146"/>
    </location>
</feature>
<evidence type="ECO:0000313" key="5">
    <source>
        <dbReference type="Proteomes" id="UP000593910"/>
    </source>
</evidence>
<gene>
    <name evidence="4" type="ORF">FJR03_02985</name>
</gene>
<dbReference type="PANTHER" id="PTHR10545:SF29">
    <property type="entry name" value="GH14572P-RELATED"/>
    <property type="match status" value="1"/>
</dbReference>
<keyword evidence="2" id="KW-0012">Acyltransferase</keyword>
<dbReference type="AlphaFoldDB" id="A0A7M1ATL6"/>
<evidence type="ECO:0000313" key="4">
    <source>
        <dbReference type="EMBL" id="QOP40759.1"/>
    </source>
</evidence>
<reference evidence="4 5" key="1">
    <citation type="submission" date="2019-06" db="EMBL/GenBank/DDBJ databases">
        <title>Sulfurimonas gotlandica sp. nov., a chemoautotrophic and psychrotolerant epsilonproteobacterium isolated from a pelagic redoxcline, and an emended description of the genus Sulfurimonas.</title>
        <authorList>
            <person name="Wang S."/>
            <person name="Jiang L."/>
            <person name="Shao Z."/>
        </authorList>
    </citation>
    <scope>NUCLEOTIDE SEQUENCE [LARGE SCALE GENOMIC DNA]</scope>
    <source>
        <strain evidence="4 5">B2</strain>
    </source>
</reference>
<sequence>MVYKAKKKDLDSLELLLKELFTQEKEFVYKKGLHKKALKKILENKKIGRIFVYKIEDKIVGMVSILFSYSTALGGKVGIIEDMIVESDYRGLGVGNALLEHIMQYVKQKRLKRVTLLSDADNSIAHKLYKKHGMKHSQMVVFRKGV</sequence>
<dbReference type="SUPFAM" id="SSF55729">
    <property type="entry name" value="Acyl-CoA N-acyltransferases (Nat)"/>
    <property type="match status" value="1"/>
</dbReference>
<dbReference type="InterPro" id="IPR016181">
    <property type="entry name" value="Acyl_CoA_acyltransferase"/>
</dbReference>
<name>A0A7M1ATL6_9BACT</name>
<dbReference type="Pfam" id="PF00583">
    <property type="entry name" value="Acetyltransf_1"/>
    <property type="match status" value="1"/>
</dbReference>
<dbReference type="EMBL" id="CP041165">
    <property type="protein sequence ID" value="QOP40759.1"/>
    <property type="molecule type" value="Genomic_DNA"/>
</dbReference>
<dbReference type="CDD" id="cd04301">
    <property type="entry name" value="NAT_SF"/>
    <property type="match status" value="1"/>
</dbReference>
<dbReference type="InterPro" id="IPR000182">
    <property type="entry name" value="GNAT_dom"/>
</dbReference>
<accession>A0A7M1ATL6</accession>
<protein>
    <submittedName>
        <fullName evidence="4">GNAT family N-acetyltransferase</fullName>
    </submittedName>
</protein>
<keyword evidence="5" id="KW-1185">Reference proteome</keyword>